<evidence type="ECO:0000313" key="1">
    <source>
        <dbReference type="EMBL" id="KAJ8667287.1"/>
    </source>
</evidence>
<proteinExistence type="predicted"/>
<protein>
    <submittedName>
        <fullName evidence="1">Uncharacterized protein</fullName>
    </submittedName>
</protein>
<accession>A0ACC2NAB4</accession>
<sequence length="156" mass="17943">MPDERWQRFVRLYMVSAVVLFTGEGFRVYWSQQREESLKNDSSKDVASEPTLPTLNLPENSELRSEFDQVDASKICENQIECEVKKDECEKKIEEDKIGDETEPWLVLLKGLPIPPIAIASKSVTNREIEMQTSCDRQLKLYIDGLRTGTLWASQS</sequence>
<comment type="caution">
    <text evidence="1">The sequence shown here is derived from an EMBL/GenBank/DDBJ whole genome shotgun (WGS) entry which is preliminary data.</text>
</comment>
<keyword evidence="2" id="KW-1185">Reference proteome</keyword>
<evidence type="ECO:0000313" key="2">
    <source>
        <dbReference type="Proteomes" id="UP001239111"/>
    </source>
</evidence>
<reference evidence="1" key="1">
    <citation type="submission" date="2023-04" db="EMBL/GenBank/DDBJ databases">
        <title>A chromosome-level genome assembly of the parasitoid wasp Eretmocerus hayati.</title>
        <authorList>
            <person name="Zhong Y."/>
            <person name="Liu S."/>
            <person name="Liu Y."/>
        </authorList>
    </citation>
    <scope>NUCLEOTIDE SEQUENCE</scope>
    <source>
        <strain evidence="1">ZJU_SS_LIU_2023</strain>
    </source>
</reference>
<organism evidence="1 2">
    <name type="scientific">Eretmocerus hayati</name>
    <dbReference type="NCBI Taxonomy" id="131215"/>
    <lineage>
        <taxon>Eukaryota</taxon>
        <taxon>Metazoa</taxon>
        <taxon>Ecdysozoa</taxon>
        <taxon>Arthropoda</taxon>
        <taxon>Hexapoda</taxon>
        <taxon>Insecta</taxon>
        <taxon>Pterygota</taxon>
        <taxon>Neoptera</taxon>
        <taxon>Endopterygota</taxon>
        <taxon>Hymenoptera</taxon>
        <taxon>Apocrita</taxon>
        <taxon>Proctotrupomorpha</taxon>
        <taxon>Chalcidoidea</taxon>
        <taxon>Aphelinidae</taxon>
        <taxon>Aphelininae</taxon>
        <taxon>Eretmocerus</taxon>
    </lineage>
</organism>
<dbReference type="EMBL" id="CM056744">
    <property type="protein sequence ID" value="KAJ8667287.1"/>
    <property type="molecule type" value="Genomic_DNA"/>
</dbReference>
<dbReference type="Proteomes" id="UP001239111">
    <property type="component" value="Chromosome 4"/>
</dbReference>
<name>A0ACC2NAB4_9HYME</name>
<gene>
    <name evidence="1" type="ORF">QAD02_008949</name>
</gene>